<keyword evidence="4" id="KW-1185">Reference proteome</keyword>
<dbReference type="EMBL" id="NSJV01000593">
    <property type="protein sequence ID" value="PAU45068.1"/>
    <property type="molecule type" value="Genomic_DNA"/>
</dbReference>
<dbReference type="AlphaFoldDB" id="A0A2A2CXY8"/>
<evidence type="ECO:0000313" key="3">
    <source>
        <dbReference type="EMBL" id="PAU45068.1"/>
    </source>
</evidence>
<dbReference type="CDD" id="cd16936">
    <property type="entry name" value="HATPase_RsbW-like"/>
    <property type="match status" value="1"/>
</dbReference>
<dbReference type="Proteomes" id="UP000218944">
    <property type="component" value="Unassembled WGS sequence"/>
</dbReference>
<protein>
    <recommendedName>
        <fullName evidence="2">Histidine kinase/HSP90-like ATPase domain-containing protein</fullName>
    </recommendedName>
</protein>
<dbReference type="Gene3D" id="3.30.565.10">
    <property type="entry name" value="Histidine kinase-like ATPase, C-terminal domain"/>
    <property type="match status" value="1"/>
</dbReference>
<keyword evidence="1" id="KW-0723">Serine/threonine-protein kinase</keyword>
<feature type="domain" description="Histidine kinase/HSP90-like ATPase" evidence="2">
    <location>
        <begin position="19"/>
        <end position="119"/>
    </location>
</feature>
<name>A0A2A2CXY8_9ACTN</name>
<dbReference type="InterPro" id="IPR050267">
    <property type="entry name" value="Anti-sigma-factor_SerPK"/>
</dbReference>
<dbReference type="Pfam" id="PF13581">
    <property type="entry name" value="HATPase_c_2"/>
    <property type="match status" value="1"/>
</dbReference>
<keyword evidence="1" id="KW-0808">Transferase</keyword>
<comment type="caution">
    <text evidence="3">The sequence shown here is derived from an EMBL/GenBank/DDBJ whole genome shotgun (WGS) entry which is preliminary data.</text>
</comment>
<accession>A0A2A2CXY8</accession>
<organism evidence="3 4">
    <name type="scientific">Streptomyces albireticuli</name>
    <dbReference type="NCBI Taxonomy" id="1940"/>
    <lineage>
        <taxon>Bacteria</taxon>
        <taxon>Bacillati</taxon>
        <taxon>Actinomycetota</taxon>
        <taxon>Actinomycetes</taxon>
        <taxon>Kitasatosporales</taxon>
        <taxon>Streptomycetaceae</taxon>
        <taxon>Streptomyces</taxon>
    </lineage>
</organism>
<dbReference type="InterPro" id="IPR036890">
    <property type="entry name" value="HATPase_C_sf"/>
</dbReference>
<proteinExistence type="predicted"/>
<dbReference type="RefSeq" id="WP_095584356.1">
    <property type="nucleotide sequence ID" value="NZ_JAJQQQ010000006.1"/>
</dbReference>
<dbReference type="PANTHER" id="PTHR35526">
    <property type="entry name" value="ANTI-SIGMA-F FACTOR RSBW-RELATED"/>
    <property type="match status" value="1"/>
</dbReference>
<dbReference type="SUPFAM" id="SSF55874">
    <property type="entry name" value="ATPase domain of HSP90 chaperone/DNA topoisomerase II/histidine kinase"/>
    <property type="match status" value="1"/>
</dbReference>
<gene>
    <name evidence="3" type="ORF">CK936_31520</name>
</gene>
<keyword evidence="1" id="KW-0418">Kinase</keyword>
<dbReference type="GO" id="GO:0004674">
    <property type="term" value="F:protein serine/threonine kinase activity"/>
    <property type="evidence" value="ECO:0007669"/>
    <property type="project" value="UniProtKB-KW"/>
</dbReference>
<evidence type="ECO:0000313" key="4">
    <source>
        <dbReference type="Proteomes" id="UP000218944"/>
    </source>
</evidence>
<reference evidence="3 4" key="1">
    <citation type="submission" date="2017-08" db="EMBL/GenBank/DDBJ databases">
        <title>Genome sequence of Streptomyces albireticuli NRRL B-1670.</title>
        <authorList>
            <person name="Graham D.E."/>
            <person name="Mahan K.M."/>
            <person name="Klingeman D.M."/>
            <person name="Hettich R.L."/>
            <person name="Parry R.J."/>
            <person name="Spain J.C."/>
        </authorList>
    </citation>
    <scope>NUCLEOTIDE SEQUENCE [LARGE SCALE GENOMIC DNA]</scope>
    <source>
        <strain evidence="3 4">NRRL B-1670</strain>
    </source>
</reference>
<dbReference type="PANTHER" id="PTHR35526:SF3">
    <property type="entry name" value="ANTI-SIGMA-F FACTOR RSBW"/>
    <property type="match status" value="1"/>
</dbReference>
<sequence>MATVSAPPPWTYTLELPRDPRAPGIARATLRAVLGGHGMRELADTAELLVSELVTNAYRHTDGPSSLRLRGVEGLEGQRLRVSVWDTSPDVPALFEEAEAAAARAESGRGLLLVRRCASTWGSHRFDLGRFGAAGGKILWFELAHERWREARTPSASPLGCRECAHLEAERRRLAADGDGEKAVDAGIAVRRHFRSAHLLPKGAVW</sequence>
<dbReference type="InterPro" id="IPR003594">
    <property type="entry name" value="HATPase_dom"/>
</dbReference>
<evidence type="ECO:0000259" key="2">
    <source>
        <dbReference type="Pfam" id="PF13581"/>
    </source>
</evidence>
<evidence type="ECO:0000256" key="1">
    <source>
        <dbReference type="ARBA" id="ARBA00022527"/>
    </source>
</evidence>